<keyword evidence="7" id="KW-1185">Reference proteome</keyword>
<feature type="region of interest" description="Disordered" evidence="3">
    <location>
        <begin position="613"/>
        <end position="634"/>
    </location>
</feature>
<dbReference type="Proteomes" id="UP001489004">
    <property type="component" value="Unassembled WGS sequence"/>
</dbReference>
<dbReference type="GO" id="GO:0006891">
    <property type="term" value="P:intra-Golgi vesicle-mediated transport"/>
    <property type="evidence" value="ECO:0007669"/>
    <property type="project" value="InterPro"/>
</dbReference>
<sequence>MSGFRLNTYLDKALDGVLDSQFSSNVVTRLQKAAQEAVEEYPKPAPKLILPPDLEATQEALNYWQSFDLEGRREQLHAACQQAEGAQASSTSGTHPLGAELCRALSEAPDPAPLLRSNIALHQALAEAQMQNTKLSLDTKAAEQEATEAQKLVAHVQQLESEKAELIAKLQQEETKVGELDELVRAGQLAASRESKLAAETAQLRASLSALQEEHERTQSRLFEFMSRKEAFAAAHLHDADLAAEEHEKALLQIRSLEAERKRLLDKVAELQHAAASASPLQQARAATAEVSPLSNDTAIVRSLRRELEQARQLIQELQAQQASCAEDAARQLQEAHQQLASTQAEVGRRLAPEEATLMRERLEALQAMLDVQMEAEGWEALPSPAHGASPPTHASLHAILQERNRRLAAEAKKLTLGLAQRDARIASLVGETQQLQSQSEEQARLIHQLEQDLLDSSRKVHQGGDLASPAGTLPGSGAALESSTSRPAVHAGTPNISELSSSMTSSQDVHMLDIVTSQRDRFRRRVEQLEEELRNAQAELQSKVGALAAANADNLSLYEKIRYLQRFGAKQSTAKAGAYNVVKVDGAGVAQDTSANLNHRLSCGPLSIGLMSPPDDSAASTSSGAAGGNMRVRPGSRRRMAACFGGADDDVDEEQGKQPAELKYTKAYEARLNPFAEFQQSEMEAQVKRLHLHDRALLSGSRMLLANRVGRIFIAVYAVLLHAFVIILIYYSSSISTSSAG</sequence>
<dbReference type="AlphaFoldDB" id="A0AAW1Q6U1"/>
<reference evidence="6 7" key="1">
    <citation type="journal article" date="2024" name="Nat. Commun.">
        <title>Phylogenomics reveals the evolutionary origins of lichenization in chlorophyte algae.</title>
        <authorList>
            <person name="Puginier C."/>
            <person name="Libourel C."/>
            <person name="Otte J."/>
            <person name="Skaloud P."/>
            <person name="Haon M."/>
            <person name="Grisel S."/>
            <person name="Petersen M."/>
            <person name="Berrin J.G."/>
            <person name="Delaux P.M."/>
            <person name="Dal Grande F."/>
            <person name="Keller J."/>
        </authorList>
    </citation>
    <scope>NUCLEOTIDE SEQUENCE [LARGE SCALE GENOMIC DNA]</scope>
    <source>
        <strain evidence="6 7">SAG 2043</strain>
    </source>
</reference>
<evidence type="ECO:0000313" key="7">
    <source>
        <dbReference type="Proteomes" id="UP001489004"/>
    </source>
</evidence>
<proteinExistence type="predicted"/>
<feature type="domain" description="CASP C-terminal" evidence="5">
    <location>
        <begin position="430"/>
        <end position="736"/>
    </location>
</feature>
<evidence type="ECO:0000256" key="4">
    <source>
        <dbReference type="SAM" id="Phobius"/>
    </source>
</evidence>
<name>A0AAW1Q6U1_9CHLO</name>
<evidence type="ECO:0000256" key="3">
    <source>
        <dbReference type="SAM" id="MobiDB-lite"/>
    </source>
</evidence>
<dbReference type="GO" id="GO:0000139">
    <property type="term" value="C:Golgi membrane"/>
    <property type="evidence" value="ECO:0007669"/>
    <property type="project" value="InterPro"/>
</dbReference>
<accession>A0AAW1Q6U1</accession>
<dbReference type="PANTHER" id="PTHR14043:SF2">
    <property type="entry name" value="HOMEOBOX PROTEIN CUT"/>
    <property type="match status" value="1"/>
</dbReference>
<evidence type="ECO:0000256" key="1">
    <source>
        <dbReference type="ARBA" id="ARBA00023054"/>
    </source>
</evidence>
<feature type="region of interest" description="Disordered" evidence="3">
    <location>
        <begin position="461"/>
        <end position="505"/>
    </location>
</feature>
<dbReference type="InterPro" id="IPR012955">
    <property type="entry name" value="CASP_C"/>
</dbReference>
<evidence type="ECO:0000256" key="2">
    <source>
        <dbReference type="SAM" id="Coils"/>
    </source>
</evidence>
<dbReference type="Pfam" id="PF08172">
    <property type="entry name" value="CASP_C"/>
    <property type="match status" value="1"/>
</dbReference>
<evidence type="ECO:0000259" key="5">
    <source>
        <dbReference type="Pfam" id="PF08172"/>
    </source>
</evidence>
<keyword evidence="4" id="KW-0812">Transmembrane</keyword>
<dbReference type="EMBL" id="JALJOR010000004">
    <property type="protein sequence ID" value="KAK9818043.1"/>
    <property type="molecule type" value="Genomic_DNA"/>
</dbReference>
<comment type="caution">
    <text evidence="6">The sequence shown here is derived from an EMBL/GenBank/DDBJ whole genome shotgun (WGS) entry which is preliminary data.</text>
</comment>
<protein>
    <recommendedName>
        <fullName evidence="5">CASP C-terminal domain-containing protein</fullName>
    </recommendedName>
</protein>
<keyword evidence="4" id="KW-1133">Transmembrane helix</keyword>
<feature type="coiled-coil region" evidence="2">
    <location>
        <begin position="125"/>
        <end position="346"/>
    </location>
</feature>
<dbReference type="PANTHER" id="PTHR14043">
    <property type="entry name" value="CCAAT DISPLACEMENT PROTEIN-RELATED"/>
    <property type="match status" value="1"/>
</dbReference>
<gene>
    <name evidence="6" type="ORF">WJX72_006164</name>
</gene>
<feature type="transmembrane region" description="Helical" evidence="4">
    <location>
        <begin position="713"/>
        <end position="732"/>
    </location>
</feature>
<keyword evidence="4" id="KW-0472">Membrane</keyword>
<organism evidence="6 7">
    <name type="scientific">[Myrmecia] bisecta</name>
    <dbReference type="NCBI Taxonomy" id="41462"/>
    <lineage>
        <taxon>Eukaryota</taxon>
        <taxon>Viridiplantae</taxon>
        <taxon>Chlorophyta</taxon>
        <taxon>core chlorophytes</taxon>
        <taxon>Trebouxiophyceae</taxon>
        <taxon>Trebouxiales</taxon>
        <taxon>Trebouxiaceae</taxon>
        <taxon>Myrmecia</taxon>
    </lineage>
</organism>
<feature type="coiled-coil region" evidence="2">
    <location>
        <begin position="513"/>
        <end position="554"/>
    </location>
</feature>
<keyword evidence="1 2" id="KW-0175">Coiled coil</keyword>
<feature type="compositionally biased region" description="Polar residues" evidence="3">
    <location>
        <begin position="495"/>
        <end position="505"/>
    </location>
</feature>
<evidence type="ECO:0000313" key="6">
    <source>
        <dbReference type="EMBL" id="KAK9818043.1"/>
    </source>
</evidence>